<name>A0ABP0NMZ4_9DINO</name>
<evidence type="ECO:0000313" key="1">
    <source>
        <dbReference type="EMBL" id="CAK9064144.1"/>
    </source>
</evidence>
<feature type="non-terminal residue" evidence="1">
    <location>
        <position position="1"/>
    </location>
</feature>
<dbReference type="EMBL" id="CAXAMN010021869">
    <property type="protein sequence ID" value="CAK9064144.1"/>
    <property type="molecule type" value="Genomic_DNA"/>
</dbReference>
<sequence length="112" mass="12196">AAKRRTRAQAGLAALGAQKGHLHGLVFPANLGSKISFTMKPPEDAVEGVAASSINVVLYQDAFYVPKAHGLPSNLRNLKIDQKQGVTVPWYPNTISSAWYYARMIAGWITMK</sequence>
<protein>
    <submittedName>
        <fullName evidence="1">Uncharacterized protein</fullName>
    </submittedName>
</protein>
<reference evidence="1 2" key="1">
    <citation type="submission" date="2024-02" db="EMBL/GenBank/DDBJ databases">
        <authorList>
            <person name="Chen Y."/>
            <person name="Shah S."/>
            <person name="Dougan E. K."/>
            <person name="Thang M."/>
            <person name="Chan C."/>
        </authorList>
    </citation>
    <scope>NUCLEOTIDE SEQUENCE [LARGE SCALE GENOMIC DNA]</scope>
</reference>
<organism evidence="1 2">
    <name type="scientific">Durusdinium trenchii</name>
    <dbReference type="NCBI Taxonomy" id="1381693"/>
    <lineage>
        <taxon>Eukaryota</taxon>
        <taxon>Sar</taxon>
        <taxon>Alveolata</taxon>
        <taxon>Dinophyceae</taxon>
        <taxon>Suessiales</taxon>
        <taxon>Symbiodiniaceae</taxon>
        <taxon>Durusdinium</taxon>
    </lineage>
</organism>
<keyword evidence="2" id="KW-1185">Reference proteome</keyword>
<dbReference type="Proteomes" id="UP001642484">
    <property type="component" value="Unassembled WGS sequence"/>
</dbReference>
<proteinExistence type="predicted"/>
<comment type="caution">
    <text evidence="1">The sequence shown here is derived from an EMBL/GenBank/DDBJ whole genome shotgun (WGS) entry which is preliminary data.</text>
</comment>
<evidence type="ECO:0000313" key="2">
    <source>
        <dbReference type="Proteomes" id="UP001642484"/>
    </source>
</evidence>
<gene>
    <name evidence="1" type="ORF">CCMP2556_LOCUS31504</name>
</gene>
<accession>A0ABP0NMZ4</accession>